<sequence length="93" mass="10086">MGSVGLQRSCSTSLPRFTVGRDHHGWWVVHDREERIGGLFRSCEAALHFAGGECELRHDEVQVADAGEVVELGTFTADNPPGPFLNLKAALAV</sequence>
<accession>A0ABT8STF1</accession>
<proteinExistence type="predicted"/>
<name>A0ABT8STF1_9HYPH</name>
<reference evidence="1" key="2">
    <citation type="submission" date="2023-07" db="EMBL/GenBank/DDBJ databases">
        <authorList>
            <person name="Sun H."/>
        </authorList>
    </citation>
    <scope>NUCLEOTIDE SEQUENCE</scope>
    <source>
        <strain evidence="1">05753</strain>
    </source>
</reference>
<reference evidence="1" key="1">
    <citation type="journal article" date="2015" name="Int. J. Syst. Evol. Microbiol.">
        <title>Rhizobium oryzicola sp. nov., potential plant-growth-promoting endophytic bacteria isolated from rice roots.</title>
        <authorList>
            <person name="Zhang X.X."/>
            <person name="Gao J.S."/>
            <person name="Cao Y.H."/>
            <person name="Sheirdil R.A."/>
            <person name="Wang X.C."/>
            <person name="Zhang L."/>
        </authorList>
    </citation>
    <scope>NUCLEOTIDE SEQUENCE</scope>
    <source>
        <strain evidence="1">05753</strain>
    </source>
</reference>
<evidence type="ECO:0000313" key="1">
    <source>
        <dbReference type="EMBL" id="MDO1581168.1"/>
    </source>
</evidence>
<comment type="caution">
    <text evidence="1">The sequence shown here is derived from an EMBL/GenBank/DDBJ whole genome shotgun (WGS) entry which is preliminary data.</text>
</comment>
<evidence type="ECO:0000313" key="2">
    <source>
        <dbReference type="Proteomes" id="UP001169006"/>
    </source>
</evidence>
<organism evidence="1 2">
    <name type="scientific">Rhizobium oryzicola</name>
    <dbReference type="NCBI Taxonomy" id="1232668"/>
    <lineage>
        <taxon>Bacteria</taxon>
        <taxon>Pseudomonadati</taxon>
        <taxon>Pseudomonadota</taxon>
        <taxon>Alphaproteobacteria</taxon>
        <taxon>Hyphomicrobiales</taxon>
        <taxon>Rhizobiaceae</taxon>
        <taxon>Rhizobium/Agrobacterium group</taxon>
        <taxon>Rhizobium</taxon>
    </lineage>
</organism>
<keyword evidence="2" id="KW-1185">Reference proteome</keyword>
<dbReference type="EMBL" id="JAUKWQ010000001">
    <property type="protein sequence ID" value="MDO1581168.1"/>
    <property type="molecule type" value="Genomic_DNA"/>
</dbReference>
<gene>
    <name evidence="1" type="ORF">Q2T52_03585</name>
</gene>
<dbReference type="Proteomes" id="UP001169006">
    <property type="component" value="Unassembled WGS sequence"/>
</dbReference>
<protein>
    <submittedName>
        <fullName evidence="1">Uncharacterized protein</fullName>
    </submittedName>
</protein>
<dbReference type="RefSeq" id="WP_302075295.1">
    <property type="nucleotide sequence ID" value="NZ_JAUKWQ010000001.1"/>
</dbReference>